<reference evidence="1" key="1">
    <citation type="journal article" date="2020" name="Nature">
        <title>Giant virus diversity and host interactions through global metagenomics.</title>
        <authorList>
            <person name="Schulz F."/>
            <person name="Roux S."/>
            <person name="Paez-Espino D."/>
            <person name="Jungbluth S."/>
            <person name="Walsh D.A."/>
            <person name="Denef V.J."/>
            <person name="McMahon K.D."/>
            <person name="Konstantinidis K.T."/>
            <person name="Eloe-Fadrosh E.A."/>
            <person name="Kyrpides N.C."/>
            <person name="Woyke T."/>
        </authorList>
    </citation>
    <scope>NUCLEOTIDE SEQUENCE</scope>
    <source>
        <strain evidence="1">GVMAG-M-3300027736-24</strain>
    </source>
</reference>
<name>A0A6C0JN98_9ZZZZ</name>
<sequence>MRKLKCNDCPNIITKKYDGQSKKMLQAQMLKTPKSYKLKYSNSANDNIVRIIISNDYDSNKGLLLCYKFNRYSELISPFILKFPKIDIVGLLDKIILELSESERKRVFNIKEEVPVITDTQILYENKKTFYVVTAYLFGFYSFIFKNYTNDVFIPTYSYTFDLSHISNAEKRDETDNTKIIKPESKLSFSIDKNWIPYTHLTYNGTPGTAGANVIVTIPQSIKTGQLYIYNAASTNVAINYILWGYNLENFTVLLDSIKESILPICKNIPSGLEYQKIPDETINTLSTVYQIICMTRSSLLLVNNTYGVVLYFDDIKIRRGLGFNNIVKYGLYSGDYYIYVPPEYELTFFNKSDSNFIFSGDNTKKSTDTIDGVVYDFYYGTIKIVITGSFQPISIYTKSYGYLNCKDIMIYSETCSFILPDEKPYLIPYI</sequence>
<dbReference type="AlphaFoldDB" id="A0A6C0JN98"/>
<protein>
    <submittedName>
        <fullName evidence="1">Uncharacterized protein</fullName>
    </submittedName>
</protein>
<proteinExistence type="predicted"/>
<accession>A0A6C0JN98</accession>
<organism evidence="1">
    <name type="scientific">viral metagenome</name>
    <dbReference type="NCBI Taxonomy" id="1070528"/>
    <lineage>
        <taxon>unclassified sequences</taxon>
        <taxon>metagenomes</taxon>
        <taxon>organismal metagenomes</taxon>
    </lineage>
</organism>
<evidence type="ECO:0000313" key="1">
    <source>
        <dbReference type="EMBL" id="QHU05927.1"/>
    </source>
</evidence>
<dbReference type="EMBL" id="MN740427">
    <property type="protein sequence ID" value="QHU05927.1"/>
    <property type="molecule type" value="Genomic_DNA"/>
</dbReference>